<keyword evidence="1" id="KW-0808">Transferase</keyword>
<dbReference type="InterPro" id="IPR037010">
    <property type="entry name" value="VitB12-dep_Met_synth_activ_sf"/>
</dbReference>
<protein>
    <submittedName>
        <fullName evidence="3">Vitamin B12 dependent methionine synthase, activation domain protein</fullName>
    </submittedName>
</protein>
<keyword evidence="4" id="KW-1185">Reference proteome</keyword>
<organism evidence="3 4">
    <name type="scientific">Mycobacterium ulcerans str. Harvey</name>
    <dbReference type="NCBI Taxonomy" id="1299332"/>
    <lineage>
        <taxon>Bacteria</taxon>
        <taxon>Bacillati</taxon>
        <taxon>Actinomycetota</taxon>
        <taxon>Actinomycetes</taxon>
        <taxon>Mycobacteriales</taxon>
        <taxon>Mycobacteriaceae</taxon>
        <taxon>Mycobacterium</taxon>
        <taxon>Mycobacterium ulcerans group</taxon>
    </lineage>
</organism>
<evidence type="ECO:0000256" key="1">
    <source>
        <dbReference type="PROSITE-ProRule" id="PRU00346"/>
    </source>
</evidence>
<gene>
    <name evidence="3" type="ORF">I551_3722</name>
</gene>
<dbReference type="SUPFAM" id="SSF56507">
    <property type="entry name" value="Methionine synthase activation domain-like"/>
    <property type="match status" value="1"/>
</dbReference>
<keyword evidence="1" id="KW-0489">Methyltransferase</keyword>
<reference evidence="3 4" key="1">
    <citation type="submission" date="2014-01" db="EMBL/GenBank/DDBJ databases">
        <authorList>
            <person name="Dobos K."/>
            <person name="Lenaerts A."/>
            <person name="Ordway D."/>
            <person name="DeGroote M.A."/>
            <person name="Parker T."/>
            <person name="Sizemore C."/>
            <person name="Tallon L.J."/>
            <person name="Sadzewicz L.K."/>
            <person name="Sengamalay N."/>
            <person name="Fraser C.M."/>
            <person name="Hine E."/>
            <person name="Shefchek K.A."/>
            <person name="Das S.P."/>
            <person name="Tettelin H."/>
        </authorList>
    </citation>
    <scope>NUCLEOTIDE SEQUENCE [LARGE SCALE GENOMIC DNA]</scope>
    <source>
        <strain evidence="3 4">Harvey</strain>
    </source>
</reference>
<dbReference type="Gene3D" id="3.10.196.10">
    <property type="entry name" value="Vitamin B12-dependent methionine synthase, activation domain"/>
    <property type="match status" value="1"/>
</dbReference>
<dbReference type="EMBL" id="JAOL01000116">
    <property type="protein sequence ID" value="EUA89804.1"/>
    <property type="molecule type" value="Genomic_DNA"/>
</dbReference>
<evidence type="ECO:0000313" key="3">
    <source>
        <dbReference type="EMBL" id="EUA89804.1"/>
    </source>
</evidence>
<proteinExistence type="predicted"/>
<dbReference type="PROSITE" id="PS50974">
    <property type="entry name" value="ADOMET_ACTIVATION"/>
    <property type="match status" value="1"/>
</dbReference>
<feature type="domain" description="AdoMet activation" evidence="2">
    <location>
        <begin position="1"/>
        <end position="47"/>
    </location>
</feature>
<sequence length="47" mass="5556">MKLLEPMMKLLEPERIGVTLSEELQLHPEQSTDAFVLYHHEAKYFNV</sequence>
<accession>A0ABP3AJH6</accession>
<name>A0ABP3AJH6_MYCUL</name>
<dbReference type="Pfam" id="PF02965">
    <property type="entry name" value="Met_synt_B12"/>
    <property type="match status" value="1"/>
</dbReference>
<comment type="caution">
    <text evidence="3">The sequence shown here is derived from an EMBL/GenBank/DDBJ whole genome shotgun (WGS) entry which is preliminary data.</text>
</comment>
<evidence type="ECO:0000259" key="2">
    <source>
        <dbReference type="PROSITE" id="PS50974"/>
    </source>
</evidence>
<dbReference type="InterPro" id="IPR004223">
    <property type="entry name" value="VitB12-dep_Met_synth_activ_dom"/>
</dbReference>
<dbReference type="Proteomes" id="UP000020681">
    <property type="component" value="Unassembled WGS sequence"/>
</dbReference>
<evidence type="ECO:0000313" key="4">
    <source>
        <dbReference type="Proteomes" id="UP000020681"/>
    </source>
</evidence>